<reference evidence="1 2" key="1">
    <citation type="submission" date="2023-07" db="EMBL/GenBank/DDBJ databases">
        <title>Nocardioides sp. nov WY-20 isolated from soil.</title>
        <authorList>
            <person name="Liu B."/>
            <person name="Wan Y."/>
        </authorList>
    </citation>
    <scope>NUCLEOTIDE SEQUENCE [LARGE SCALE GENOMIC DNA]</scope>
    <source>
        <strain evidence="1 2">WY-20</strain>
    </source>
</reference>
<dbReference type="Pfam" id="PF13489">
    <property type="entry name" value="Methyltransf_23"/>
    <property type="match status" value="1"/>
</dbReference>
<keyword evidence="2" id="KW-1185">Reference proteome</keyword>
<accession>A0ABT9AZJ1</accession>
<dbReference type="GO" id="GO:0032259">
    <property type="term" value="P:methylation"/>
    <property type="evidence" value="ECO:0007669"/>
    <property type="project" value="UniProtKB-KW"/>
</dbReference>
<dbReference type="EMBL" id="JAUQTA010000001">
    <property type="protein sequence ID" value="MDO7867862.1"/>
    <property type="molecule type" value="Genomic_DNA"/>
</dbReference>
<gene>
    <name evidence="1" type="ORF">Q5722_05705</name>
</gene>
<evidence type="ECO:0000313" key="2">
    <source>
        <dbReference type="Proteomes" id="UP001233314"/>
    </source>
</evidence>
<dbReference type="SUPFAM" id="SSF53335">
    <property type="entry name" value="S-adenosyl-L-methionine-dependent methyltransferases"/>
    <property type="match status" value="1"/>
</dbReference>
<comment type="caution">
    <text evidence="1">The sequence shown here is derived from an EMBL/GenBank/DDBJ whole genome shotgun (WGS) entry which is preliminary data.</text>
</comment>
<dbReference type="RefSeq" id="WP_305027245.1">
    <property type="nucleotide sequence ID" value="NZ_JAUQTA010000001.1"/>
</dbReference>
<evidence type="ECO:0000313" key="1">
    <source>
        <dbReference type="EMBL" id="MDO7867862.1"/>
    </source>
</evidence>
<protein>
    <submittedName>
        <fullName evidence="1">Class I SAM-dependent methyltransferase</fullName>
        <ecNumber evidence="1">2.1.1.-</ecNumber>
    </submittedName>
</protein>
<sequence length="252" mass="28256">MATDTRCVLCSTPTELFDRARIMQKYDVDFHRCPGCGLISLPDPTWLDEAYGPTIYAGDEGLLRRCRIQGLVTSAIIRSEGIRRGRFLDWAGGTGLLTRIMRDKGFDYYRNDPYIDNALAKGYDAEVEGHFDLVSAFEVVEHLADPIADMKAVADVTDRIFISTHLQPKDNPPKADDWWYYQLDSGQHIALHTVESLTLLAEALGMQLTTDGDKYHVFHRVPLKPGTKLILSRGLSSVRRGATDLARKALGR</sequence>
<dbReference type="Gene3D" id="3.40.50.150">
    <property type="entry name" value="Vaccinia Virus protein VP39"/>
    <property type="match status" value="1"/>
</dbReference>
<keyword evidence="1" id="KW-0808">Transferase</keyword>
<dbReference type="Proteomes" id="UP001233314">
    <property type="component" value="Unassembled WGS sequence"/>
</dbReference>
<keyword evidence="1" id="KW-0489">Methyltransferase</keyword>
<organism evidence="1 2">
    <name type="scientific">Nocardioides jiangxiensis</name>
    <dbReference type="NCBI Taxonomy" id="3064524"/>
    <lineage>
        <taxon>Bacteria</taxon>
        <taxon>Bacillati</taxon>
        <taxon>Actinomycetota</taxon>
        <taxon>Actinomycetes</taxon>
        <taxon>Propionibacteriales</taxon>
        <taxon>Nocardioidaceae</taxon>
        <taxon>Nocardioides</taxon>
    </lineage>
</organism>
<dbReference type="InterPro" id="IPR029063">
    <property type="entry name" value="SAM-dependent_MTases_sf"/>
</dbReference>
<name>A0ABT9AZJ1_9ACTN</name>
<dbReference type="GO" id="GO:0008168">
    <property type="term" value="F:methyltransferase activity"/>
    <property type="evidence" value="ECO:0007669"/>
    <property type="project" value="UniProtKB-KW"/>
</dbReference>
<dbReference type="EC" id="2.1.1.-" evidence="1"/>
<proteinExistence type="predicted"/>